<evidence type="ECO:0000256" key="2">
    <source>
        <dbReference type="ARBA" id="ARBA00023134"/>
    </source>
</evidence>
<evidence type="ECO:0000313" key="4">
    <source>
        <dbReference type="Proteomes" id="UP001642484"/>
    </source>
</evidence>
<protein>
    <submittedName>
        <fullName evidence="3">Uncharacterized protein</fullName>
    </submittedName>
</protein>
<comment type="caution">
    <text evidence="3">The sequence shown here is derived from an EMBL/GenBank/DDBJ whole genome shotgun (WGS) entry which is preliminary data.</text>
</comment>
<dbReference type="Proteomes" id="UP001642484">
    <property type="component" value="Unassembled WGS sequence"/>
</dbReference>
<dbReference type="Gene3D" id="3.40.50.300">
    <property type="entry name" value="P-loop containing nucleotide triphosphate hydrolases"/>
    <property type="match status" value="2"/>
</dbReference>
<reference evidence="3 4" key="1">
    <citation type="submission" date="2024-02" db="EMBL/GenBank/DDBJ databases">
        <authorList>
            <person name="Chen Y."/>
            <person name="Shah S."/>
            <person name="Dougan E. K."/>
            <person name="Thang M."/>
            <person name="Chan C."/>
        </authorList>
    </citation>
    <scope>NUCLEOTIDE SEQUENCE [LARGE SCALE GENOMIC DNA]</scope>
</reference>
<proteinExistence type="predicted"/>
<keyword evidence="4" id="KW-1185">Reference proteome</keyword>
<organism evidence="3 4">
    <name type="scientific">Durusdinium trenchii</name>
    <dbReference type="NCBI Taxonomy" id="1381693"/>
    <lineage>
        <taxon>Eukaryota</taxon>
        <taxon>Sar</taxon>
        <taxon>Alveolata</taxon>
        <taxon>Dinophyceae</taxon>
        <taxon>Suessiales</taxon>
        <taxon>Symbiodiniaceae</taxon>
        <taxon>Durusdinium</taxon>
    </lineage>
</organism>
<dbReference type="EMBL" id="CAXAMN010006446">
    <property type="protein sequence ID" value="CAK9017593.1"/>
    <property type="molecule type" value="Genomic_DNA"/>
</dbReference>
<accession>A0ABP0JT12</accession>
<sequence length="237" mass="25973">MWHWRDCFGGARWLKNLYLGGHVLQKGSRAASAVHLGAAFGPVSPWALPSETNPHDGCPGDLLVGGTGWIERRVPGGNGATPQEPGEERDTPINMLRAGDVHRHPPMALEDSPFAGERKWFIPLGFFGSPSPGLEGAGKTSLLYQLKLDENVRAIPVLGFNVEAVEYKNLSLSVIDLEHHQFKDEMQDVPLLVYDLPGAMRAPEVTDKLGLLSLRRRQWFITATATNTEGGLYEGLD</sequence>
<dbReference type="InterPro" id="IPR024156">
    <property type="entry name" value="Small_GTPase_ARF"/>
</dbReference>
<keyword evidence="2" id="KW-0342">GTP-binding</keyword>
<evidence type="ECO:0000256" key="1">
    <source>
        <dbReference type="ARBA" id="ARBA00022741"/>
    </source>
</evidence>
<evidence type="ECO:0000313" key="3">
    <source>
        <dbReference type="EMBL" id="CAK9017593.1"/>
    </source>
</evidence>
<dbReference type="InterPro" id="IPR006689">
    <property type="entry name" value="Small_GTPase_ARF/SAR"/>
</dbReference>
<name>A0ABP0JT12_9DINO</name>
<dbReference type="SUPFAM" id="SSF52540">
    <property type="entry name" value="P-loop containing nucleoside triphosphate hydrolases"/>
    <property type="match status" value="1"/>
</dbReference>
<dbReference type="InterPro" id="IPR027417">
    <property type="entry name" value="P-loop_NTPase"/>
</dbReference>
<gene>
    <name evidence="3" type="ORF">CCMP2556_LOCUS12929</name>
</gene>
<keyword evidence="1" id="KW-0547">Nucleotide-binding</keyword>
<dbReference type="Pfam" id="PF00025">
    <property type="entry name" value="Arf"/>
    <property type="match status" value="2"/>
</dbReference>
<dbReference type="SMART" id="SM00177">
    <property type="entry name" value="ARF"/>
    <property type="match status" value="1"/>
</dbReference>
<dbReference type="PANTHER" id="PTHR11711">
    <property type="entry name" value="ADP RIBOSYLATION FACTOR-RELATED"/>
    <property type="match status" value="1"/>
</dbReference>